<proteinExistence type="predicted"/>
<evidence type="ECO:0000313" key="1">
    <source>
        <dbReference type="EMBL" id="CAG8461274.1"/>
    </source>
</evidence>
<dbReference type="Proteomes" id="UP000789375">
    <property type="component" value="Unassembled WGS sequence"/>
</dbReference>
<dbReference type="AlphaFoldDB" id="A0A9N8YZT7"/>
<keyword evidence="2" id="KW-1185">Reference proteome</keyword>
<organism evidence="1 2">
    <name type="scientific">Funneliformis mosseae</name>
    <name type="common">Endomycorrhizal fungus</name>
    <name type="synonym">Glomus mosseae</name>
    <dbReference type="NCBI Taxonomy" id="27381"/>
    <lineage>
        <taxon>Eukaryota</taxon>
        <taxon>Fungi</taxon>
        <taxon>Fungi incertae sedis</taxon>
        <taxon>Mucoromycota</taxon>
        <taxon>Glomeromycotina</taxon>
        <taxon>Glomeromycetes</taxon>
        <taxon>Glomerales</taxon>
        <taxon>Glomeraceae</taxon>
        <taxon>Funneliformis</taxon>
    </lineage>
</organism>
<protein>
    <submittedName>
        <fullName evidence="1">15095_t:CDS:1</fullName>
    </submittedName>
</protein>
<reference evidence="1" key="1">
    <citation type="submission" date="2021-06" db="EMBL/GenBank/DDBJ databases">
        <authorList>
            <person name="Kallberg Y."/>
            <person name="Tangrot J."/>
            <person name="Rosling A."/>
        </authorList>
    </citation>
    <scope>NUCLEOTIDE SEQUENCE</scope>
    <source>
        <strain evidence="1">87-6 pot B 2015</strain>
    </source>
</reference>
<dbReference type="SUPFAM" id="SSF56281">
    <property type="entry name" value="Metallo-hydrolase/oxidoreductase"/>
    <property type="match status" value="1"/>
</dbReference>
<dbReference type="Gene3D" id="3.60.15.10">
    <property type="entry name" value="Ribonuclease Z/Hydroxyacylglutathione hydrolase-like"/>
    <property type="match status" value="1"/>
</dbReference>
<evidence type="ECO:0000313" key="2">
    <source>
        <dbReference type="Proteomes" id="UP000789375"/>
    </source>
</evidence>
<dbReference type="PANTHER" id="PTHR46504">
    <property type="entry name" value="TRNASE Z TRZ1"/>
    <property type="match status" value="1"/>
</dbReference>
<gene>
    <name evidence="1" type="ORF">FMOSSE_LOCUS2049</name>
</gene>
<name>A0A9N8YZT7_FUNMO</name>
<dbReference type="InterPro" id="IPR036866">
    <property type="entry name" value="RibonucZ/Hydroxyglut_hydro"/>
</dbReference>
<dbReference type="EMBL" id="CAJVPP010000253">
    <property type="protein sequence ID" value="CAG8461274.1"/>
    <property type="molecule type" value="Genomic_DNA"/>
</dbReference>
<dbReference type="PANTHER" id="PTHR46504:SF2">
    <property type="entry name" value="TRNASE Z TRZ1"/>
    <property type="match status" value="1"/>
</dbReference>
<comment type="caution">
    <text evidence="1">The sequence shown here is derived from an EMBL/GenBank/DDBJ whole genome shotgun (WGS) entry which is preliminary data.</text>
</comment>
<accession>A0A9N8YZT7</accession>
<sequence>MSDLPSASTLPVPTEAPDIFKLFPKIRKWTFPKMTLSTPPQKLPELTLIGTSRAADLTSFYIPELNWLFDGGTKVTNHLPSHIFITHTHTDHCLGLYRYNSRKRPPIIYAPMESVGLIENYMRSAQEITDHYALRRGHSFSCLGVKQGDEISLSLTSSGRVEITSREDDEEEEEDVKVDMSVQTKSIGKNTGDGVGYQVHVTQMDHSIPCVGYVVYSKRKRLSSAYTHMTTKEIAKFRQENPSLEIMEPYLAPLFAFNGDTTINAFFPNQTNDKWAFKEVPVIITECSFLLDEHLDQAKKTKHTHWKDLKKVVKENRNQIFILIHFSCRYSDEKIKRFFEEEKMKTREETDDSYALENLVHVMFMIINQNKGETINTRRFYFNSGSGGGVYFDISMRQPLLFFGDNHINSYCKYSFEVYLSDGCCETIILAYFDNIKKAKFGFSHIFDESR</sequence>